<protein>
    <submittedName>
        <fullName evidence="1">Late control gene D protein (GPD)</fullName>
    </submittedName>
</protein>
<feature type="non-terminal residue" evidence="1">
    <location>
        <position position="99"/>
    </location>
</feature>
<dbReference type="AlphaFoldDB" id="A0A4R1K7Q3"/>
<dbReference type="SUPFAM" id="SSF69279">
    <property type="entry name" value="Phage tail proteins"/>
    <property type="match status" value="1"/>
</dbReference>
<keyword evidence="2" id="KW-1185">Reference proteome</keyword>
<organism evidence="1 2">
    <name type="scientific">Celerinatantimonas diazotrophica</name>
    <dbReference type="NCBI Taxonomy" id="412034"/>
    <lineage>
        <taxon>Bacteria</taxon>
        <taxon>Pseudomonadati</taxon>
        <taxon>Pseudomonadota</taxon>
        <taxon>Gammaproteobacteria</taxon>
        <taxon>Celerinatantimonadaceae</taxon>
        <taxon>Celerinatantimonas</taxon>
    </lineage>
</organism>
<dbReference type="Proteomes" id="UP000295565">
    <property type="component" value="Unassembled WGS sequence"/>
</dbReference>
<name>A0A4R1K7Q3_9GAMM</name>
<dbReference type="EMBL" id="SMGD01000007">
    <property type="protein sequence ID" value="TCK60338.1"/>
    <property type="molecule type" value="Genomic_DNA"/>
</dbReference>
<dbReference type="Gene3D" id="2.30.110.50">
    <property type="match status" value="1"/>
</dbReference>
<sequence>MAEPSGLQFTLTIEGLTEPSLQVVSFTGQEALSTPFAFTVQLASRNDQLDAATLIDQPATLTVWQDGVAQQRWSGIVSTFTRGDTGFHHTRYALTLVPA</sequence>
<proteinExistence type="predicted"/>
<accession>A0A4R1K7Q3</accession>
<evidence type="ECO:0000313" key="2">
    <source>
        <dbReference type="Proteomes" id="UP000295565"/>
    </source>
</evidence>
<comment type="caution">
    <text evidence="1">The sequence shown here is derived from an EMBL/GenBank/DDBJ whole genome shotgun (WGS) entry which is preliminary data.</text>
</comment>
<dbReference type="Pfam" id="PF05954">
    <property type="entry name" value="Phage_GPD"/>
    <property type="match status" value="1"/>
</dbReference>
<gene>
    <name evidence="1" type="ORF">EV690_0567</name>
</gene>
<reference evidence="1 2" key="1">
    <citation type="submission" date="2019-03" db="EMBL/GenBank/DDBJ databases">
        <title>Genomic Encyclopedia of Type Strains, Phase IV (KMG-IV): sequencing the most valuable type-strain genomes for metagenomic binning, comparative biology and taxonomic classification.</title>
        <authorList>
            <person name="Goeker M."/>
        </authorList>
    </citation>
    <scope>NUCLEOTIDE SEQUENCE [LARGE SCALE GENOMIC DNA]</scope>
    <source>
        <strain evidence="1 2">DSM 18577</strain>
    </source>
</reference>
<evidence type="ECO:0000313" key="1">
    <source>
        <dbReference type="EMBL" id="TCK60338.1"/>
    </source>
</evidence>